<dbReference type="GO" id="GO:0008270">
    <property type="term" value="F:zinc ion binding"/>
    <property type="evidence" value="ECO:0007669"/>
    <property type="project" value="UniProtKB-KW"/>
</dbReference>
<accession>A0A812MAS4</accession>
<evidence type="ECO:0000259" key="3">
    <source>
        <dbReference type="PROSITE" id="PS50103"/>
    </source>
</evidence>
<reference evidence="4" key="1">
    <citation type="submission" date="2021-02" db="EMBL/GenBank/DDBJ databases">
        <authorList>
            <person name="Dougan E. K."/>
            <person name="Rhodes N."/>
            <person name="Thang M."/>
            <person name="Chan C."/>
        </authorList>
    </citation>
    <scope>NUCLEOTIDE SEQUENCE</scope>
</reference>
<organism evidence="4 5">
    <name type="scientific">Symbiodinium pilosum</name>
    <name type="common">Dinoflagellate</name>
    <dbReference type="NCBI Taxonomy" id="2952"/>
    <lineage>
        <taxon>Eukaryota</taxon>
        <taxon>Sar</taxon>
        <taxon>Alveolata</taxon>
        <taxon>Dinophyceae</taxon>
        <taxon>Suessiales</taxon>
        <taxon>Symbiodiniaceae</taxon>
        <taxon>Symbiodinium</taxon>
    </lineage>
</organism>
<gene>
    <name evidence="4" type="ORF">SPIL2461_LOCUS5573</name>
</gene>
<dbReference type="InterPro" id="IPR000571">
    <property type="entry name" value="Znf_CCCH"/>
</dbReference>
<dbReference type="Proteomes" id="UP000649617">
    <property type="component" value="Unassembled WGS sequence"/>
</dbReference>
<dbReference type="OrthoDB" id="439968at2759"/>
<sequence>MALVRDDVKNFYERLKQVAKHTSPTNRTAWDADAKKVEELAKVLGNKDFWDSEADDNDDDPSDAEEGEGAWSVGSENHATGQCRPCHYVFAKSGCTNGESCTFCHLPHPKRFRPRPCKSKRYKCKRLAAVLDKVFDNDPDSFQSVVEQLSAQGGYLNTVVKSKVRSLQQKTQAPEPQEKEVRRVLKPGLVSL</sequence>
<name>A0A812MAS4_SYMPI</name>
<keyword evidence="5" id="KW-1185">Reference proteome</keyword>
<keyword evidence="1" id="KW-0479">Metal-binding</keyword>
<dbReference type="PROSITE" id="PS50103">
    <property type="entry name" value="ZF_C3H1"/>
    <property type="match status" value="1"/>
</dbReference>
<feature type="zinc finger region" description="C3H1-type" evidence="1">
    <location>
        <begin position="85"/>
        <end position="108"/>
    </location>
</feature>
<evidence type="ECO:0000313" key="4">
    <source>
        <dbReference type="EMBL" id="CAE7262877.1"/>
    </source>
</evidence>
<protein>
    <recommendedName>
        <fullName evidence="3">C3H1-type domain-containing protein</fullName>
    </recommendedName>
</protein>
<proteinExistence type="predicted"/>
<comment type="caution">
    <text evidence="4">The sequence shown here is derived from an EMBL/GenBank/DDBJ whole genome shotgun (WGS) entry which is preliminary data.</text>
</comment>
<feature type="compositionally biased region" description="Acidic residues" evidence="2">
    <location>
        <begin position="51"/>
        <end position="68"/>
    </location>
</feature>
<keyword evidence="1" id="KW-0863">Zinc-finger</keyword>
<feature type="region of interest" description="Disordered" evidence="2">
    <location>
        <begin position="49"/>
        <end position="73"/>
    </location>
</feature>
<dbReference type="EMBL" id="CAJNIZ010007958">
    <property type="protein sequence ID" value="CAE7262877.1"/>
    <property type="molecule type" value="Genomic_DNA"/>
</dbReference>
<keyword evidence="1" id="KW-0862">Zinc</keyword>
<evidence type="ECO:0000256" key="2">
    <source>
        <dbReference type="SAM" id="MobiDB-lite"/>
    </source>
</evidence>
<evidence type="ECO:0000256" key="1">
    <source>
        <dbReference type="PROSITE-ProRule" id="PRU00723"/>
    </source>
</evidence>
<evidence type="ECO:0000313" key="5">
    <source>
        <dbReference type="Proteomes" id="UP000649617"/>
    </source>
</evidence>
<dbReference type="AlphaFoldDB" id="A0A812MAS4"/>
<feature type="domain" description="C3H1-type" evidence="3">
    <location>
        <begin position="85"/>
        <end position="108"/>
    </location>
</feature>